<dbReference type="InterPro" id="IPR050951">
    <property type="entry name" value="Retrovirus_Pol_polyprotein"/>
</dbReference>
<organism evidence="1 2">
    <name type="scientific">Pleurodeles waltl</name>
    <name type="common">Iberian ribbed newt</name>
    <dbReference type="NCBI Taxonomy" id="8319"/>
    <lineage>
        <taxon>Eukaryota</taxon>
        <taxon>Metazoa</taxon>
        <taxon>Chordata</taxon>
        <taxon>Craniata</taxon>
        <taxon>Vertebrata</taxon>
        <taxon>Euteleostomi</taxon>
        <taxon>Amphibia</taxon>
        <taxon>Batrachia</taxon>
        <taxon>Caudata</taxon>
        <taxon>Salamandroidea</taxon>
        <taxon>Salamandridae</taxon>
        <taxon>Pleurodelinae</taxon>
        <taxon>Pleurodeles</taxon>
    </lineage>
</organism>
<dbReference type="PANTHER" id="PTHR37984:SF5">
    <property type="entry name" value="PROTEIN NYNRIN-LIKE"/>
    <property type="match status" value="1"/>
</dbReference>
<evidence type="ECO:0000313" key="1">
    <source>
        <dbReference type="EMBL" id="KAJ1128611.1"/>
    </source>
</evidence>
<sequence>MVLSLKQGNVAGYERLSQPRCEVRVAGKKLELMADSGSRWTIVTLDYFEQVFEGIWEKSDLKESDIVAESFEGGTIEVIGEGVVSKRSLVEVIVNAPAPDNREKLLSFTGLCEYYSKFIKIFATKLKPLRELIRKGVQYAWTGKQSDAFEMIKKEIVEVTVDASM</sequence>
<evidence type="ECO:0000313" key="2">
    <source>
        <dbReference type="Proteomes" id="UP001066276"/>
    </source>
</evidence>
<dbReference type="Proteomes" id="UP001066276">
    <property type="component" value="Chromosome 7"/>
</dbReference>
<dbReference type="PANTHER" id="PTHR37984">
    <property type="entry name" value="PROTEIN CBG26694"/>
    <property type="match status" value="1"/>
</dbReference>
<comment type="caution">
    <text evidence="1">The sequence shown here is derived from an EMBL/GenBank/DDBJ whole genome shotgun (WGS) entry which is preliminary data.</text>
</comment>
<dbReference type="InterPro" id="IPR043128">
    <property type="entry name" value="Rev_trsase/Diguanyl_cyclase"/>
</dbReference>
<dbReference type="FunFam" id="3.30.70.270:FF:000020">
    <property type="entry name" value="Transposon Tf2-6 polyprotein-like Protein"/>
    <property type="match status" value="1"/>
</dbReference>
<proteinExistence type="predicted"/>
<dbReference type="SUPFAM" id="SSF56672">
    <property type="entry name" value="DNA/RNA polymerases"/>
    <property type="match status" value="1"/>
</dbReference>
<dbReference type="AlphaFoldDB" id="A0AAV7PKB7"/>
<name>A0AAV7PKB7_PLEWA</name>
<dbReference type="EMBL" id="JANPWB010000011">
    <property type="protein sequence ID" value="KAJ1128611.1"/>
    <property type="molecule type" value="Genomic_DNA"/>
</dbReference>
<dbReference type="Gene3D" id="3.30.70.270">
    <property type="match status" value="1"/>
</dbReference>
<dbReference type="InterPro" id="IPR043502">
    <property type="entry name" value="DNA/RNA_pol_sf"/>
</dbReference>
<reference evidence="1" key="1">
    <citation type="journal article" date="2022" name="bioRxiv">
        <title>Sequencing and chromosome-scale assembly of the giantPleurodeles waltlgenome.</title>
        <authorList>
            <person name="Brown T."/>
            <person name="Elewa A."/>
            <person name="Iarovenko S."/>
            <person name="Subramanian E."/>
            <person name="Araus A.J."/>
            <person name="Petzold A."/>
            <person name="Susuki M."/>
            <person name="Suzuki K.-i.T."/>
            <person name="Hayashi T."/>
            <person name="Toyoda A."/>
            <person name="Oliveira C."/>
            <person name="Osipova E."/>
            <person name="Leigh N.D."/>
            <person name="Simon A."/>
            <person name="Yun M.H."/>
        </authorList>
    </citation>
    <scope>NUCLEOTIDE SEQUENCE</scope>
    <source>
        <strain evidence="1">20211129_DDA</strain>
        <tissue evidence="1">Liver</tissue>
    </source>
</reference>
<protein>
    <submittedName>
        <fullName evidence="1">Uncharacterized protein</fullName>
    </submittedName>
</protein>
<accession>A0AAV7PKB7</accession>
<keyword evidence="2" id="KW-1185">Reference proteome</keyword>
<gene>
    <name evidence="1" type="ORF">NDU88_006987</name>
</gene>